<accession>A0A6A6HW98</accession>
<dbReference type="AlphaFoldDB" id="A0A6A6HW98"/>
<dbReference type="OrthoDB" id="3794181at2759"/>
<protein>
    <submittedName>
        <fullName evidence="2">Uncharacterized protein</fullName>
    </submittedName>
</protein>
<reference evidence="2" key="1">
    <citation type="journal article" date="2020" name="Stud. Mycol.">
        <title>101 Dothideomycetes genomes: a test case for predicting lifestyles and emergence of pathogens.</title>
        <authorList>
            <person name="Haridas S."/>
            <person name="Albert R."/>
            <person name="Binder M."/>
            <person name="Bloem J."/>
            <person name="Labutti K."/>
            <person name="Salamov A."/>
            <person name="Andreopoulos B."/>
            <person name="Baker S."/>
            <person name="Barry K."/>
            <person name="Bills G."/>
            <person name="Bluhm B."/>
            <person name="Cannon C."/>
            <person name="Castanera R."/>
            <person name="Culley D."/>
            <person name="Daum C."/>
            <person name="Ezra D."/>
            <person name="Gonzalez J."/>
            <person name="Henrissat B."/>
            <person name="Kuo A."/>
            <person name="Liang C."/>
            <person name="Lipzen A."/>
            <person name="Lutzoni F."/>
            <person name="Magnuson J."/>
            <person name="Mondo S."/>
            <person name="Nolan M."/>
            <person name="Ohm R."/>
            <person name="Pangilinan J."/>
            <person name="Park H.-J."/>
            <person name="Ramirez L."/>
            <person name="Alfaro M."/>
            <person name="Sun H."/>
            <person name="Tritt A."/>
            <person name="Yoshinaga Y."/>
            <person name="Zwiers L.-H."/>
            <person name="Turgeon B."/>
            <person name="Goodwin S."/>
            <person name="Spatafora J."/>
            <person name="Crous P."/>
            <person name="Grigoriev I."/>
        </authorList>
    </citation>
    <scope>NUCLEOTIDE SEQUENCE</scope>
    <source>
        <strain evidence="2">CBS 122368</strain>
    </source>
</reference>
<dbReference type="EMBL" id="ML987208">
    <property type="protein sequence ID" value="KAF2242307.1"/>
    <property type="molecule type" value="Genomic_DNA"/>
</dbReference>
<keyword evidence="3" id="KW-1185">Reference proteome</keyword>
<dbReference type="GeneID" id="54587420"/>
<evidence type="ECO:0000313" key="2">
    <source>
        <dbReference type="EMBL" id="KAF2242307.1"/>
    </source>
</evidence>
<feature type="region of interest" description="Disordered" evidence="1">
    <location>
        <begin position="1"/>
        <end position="21"/>
    </location>
</feature>
<sequence length="349" mass="39391">MGVSRIEHRGKHAARPQSARECRAYREASIARPLTRTHSLSSRAAWKDGFEGDRYVPVGSSFWQRFKSGASGSSMLTSLNREMDDGLFYEDGASSPDSTGCSSVGSKVSLPTAHSRCSVDDIDDYLELLYGHSRLQDKLSSVLQEQEVIADYHRRQYHWGEECARQFDMTQPYVLDMLRYMYERFNAVSFYSIGMIEPGMIVYYLEPYTLGLDQNNQGCGTATVGGTRFEARVHLKGRFAIVVEKYAQHLKVAEILTFGHKGLQSKPPKVWPEYVGLRAVEHKNWSNPSPNKALEVGYSCCEILPQSSAHLVTDKVALSNQILCAGYVTHDSLHRLRALIRKTEGRMYQ</sequence>
<organism evidence="2 3">
    <name type="scientific">Trematosphaeria pertusa</name>
    <dbReference type="NCBI Taxonomy" id="390896"/>
    <lineage>
        <taxon>Eukaryota</taxon>
        <taxon>Fungi</taxon>
        <taxon>Dikarya</taxon>
        <taxon>Ascomycota</taxon>
        <taxon>Pezizomycotina</taxon>
        <taxon>Dothideomycetes</taxon>
        <taxon>Pleosporomycetidae</taxon>
        <taxon>Pleosporales</taxon>
        <taxon>Massarineae</taxon>
        <taxon>Trematosphaeriaceae</taxon>
        <taxon>Trematosphaeria</taxon>
    </lineage>
</organism>
<gene>
    <name evidence="2" type="ORF">BU26DRAFT_570989</name>
</gene>
<dbReference type="RefSeq" id="XP_033677311.1">
    <property type="nucleotide sequence ID" value="XM_033834090.1"/>
</dbReference>
<evidence type="ECO:0000256" key="1">
    <source>
        <dbReference type="SAM" id="MobiDB-lite"/>
    </source>
</evidence>
<evidence type="ECO:0000313" key="3">
    <source>
        <dbReference type="Proteomes" id="UP000800094"/>
    </source>
</evidence>
<proteinExistence type="predicted"/>
<dbReference type="Proteomes" id="UP000800094">
    <property type="component" value="Unassembled WGS sequence"/>
</dbReference>
<name>A0A6A6HW98_9PLEO</name>